<evidence type="ECO:0000256" key="2">
    <source>
        <dbReference type="ARBA" id="ARBA00023015"/>
    </source>
</evidence>
<dbReference type="InterPro" id="IPR036388">
    <property type="entry name" value="WH-like_DNA-bd_sf"/>
</dbReference>
<dbReference type="InterPro" id="IPR013325">
    <property type="entry name" value="RNA_pol_sigma_r2"/>
</dbReference>
<dbReference type="InterPro" id="IPR013249">
    <property type="entry name" value="RNA_pol_sigma70_r4_t2"/>
</dbReference>
<keyword evidence="2" id="KW-0805">Transcription regulation</keyword>
<dbReference type="InterPro" id="IPR007627">
    <property type="entry name" value="RNA_pol_sigma70_r2"/>
</dbReference>
<dbReference type="InterPro" id="IPR014284">
    <property type="entry name" value="RNA_pol_sigma-70_dom"/>
</dbReference>
<dbReference type="InterPro" id="IPR039425">
    <property type="entry name" value="RNA_pol_sigma-70-like"/>
</dbReference>
<feature type="domain" description="RNA polymerase sigma factor 70 region 4 type 2" evidence="6">
    <location>
        <begin position="123"/>
        <end position="171"/>
    </location>
</feature>
<dbReference type="PANTHER" id="PTHR43133:SF62">
    <property type="entry name" value="RNA POLYMERASE SIGMA FACTOR SIGZ"/>
    <property type="match status" value="1"/>
</dbReference>
<dbReference type="Pfam" id="PF08281">
    <property type="entry name" value="Sigma70_r4_2"/>
    <property type="match status" value="1"/>
</dbReference>
<accession>A0A345T528</accession>
<keyword evidence="8" id="KW-1185">Reference proteome</keyword>
<dbReference type="GO" id="GO:0006352">
    <property type="term" value="P:DNA-templated transcription initiation"/>
    <property type="evidence" value="ECO:0007669"/>
    <property type="project" value="InterPro"/>
</dbReference>
<dbReference type="PANTHER" id="PTHR43133">
    <property type="entry name" value="RNA POLYMERASE ECF-TYPE SIGMA FACTO"/>
    <property type="match status" value="1"/>
</dbReference>
<name>A0A345T528_9ACTN</name>
<evidence type="ECO:0000313" key="8">
    <source>
        <dbReference type="Proteomes" id="UP000249340"/>
    </source>
</evidence>
<dbReference type="InterPro" id="IPR013324">
    <property type="entry name" value="RNA_pol_sigma_r3/r4-like"/>
</dbReference>
<dbReference type="SUPFAM" id="SSF88946">
    <property type="entry name" value="Sigma2 domain of RNA polymerase sigma factors"/>
    <property type="match status" value="1"/>
</dbReference>
<dbReference type="EMBL" id="CP031264">
    <property type="protein sequence ID" value="AXI81083.1"/>
    <property type="molecule type" value="Genomic_DNA"/>
</dbReference>
<dbReference type="GO" id="GO:0003677">
    <property type="term" value="F:DNA binding"/>
    <property type="evidence" value="ECO:0007669"/>
    <property type="project" value="InterPro"/>
</dbReference>
<evidence type="ECO:0000313" key="7">
    <source>
        <dbReference type="EMBL" id="AXI81083.1"/>
    </source>
</evidence>
<dbReference type="Pfam" id="PF04542">
    <property type="entry name" value="Sigma70_r2"/>
    <property type="match status" value="1"/>
</dbReference>
<dbReference type="NCBIfam" id="TIGR02937">
    <property type="entry name" value="sigma70-ECF"/>
    <property type="match status" value="1"/>
</dbReference>
<comment type="similarity">
    <text evidence="1">Belongs to the sigma-70 factor family. ECF subfamily.</text>
</comment>
<evidence type="ECO:0000256" key="4">
    <source>
        <dbReference type="ARBA" id="ARBA00023163"/>
    </source>
</evidence>
<proteinExistence type="inferred from homology"/>
<protein>
    <submittedName>
        <fullName evidence="7">RNA polymerase sigma factor</fullName>
    </submittedName>
</protein>
<organism evidence="7 8">
    <name type="scientific">Peterkaempfera bronchialis</name>
    <dbReference type="NCBI Taxonomy" id="2126346"/>
    <lineage>
        <taxon>Bacteria</taxon>
        <taxon>Bacillati</taxon>
        <taxon>Actinomycetota</taxon>
        <taxon>Actinomycetes</taxon>
        <taxon>Kitasatosporales</taxon>
        <taxon>Streptomycetaceae</taxon>
        <taxon>Peterkaempfera</taxon>
    </lineage>
</organism>
<dbReference type="GO" id="GO:0016987">
    <property type="term" value="F:sigma factor activity"/>
    <property type="evidence" value="ECO:0007669"/>
    <property type="project" value="UniProtKB-KW"/>
</dbReference>
<keyword evidence="4" id="KW-0804">Transcription</keyword>
<keyword evidence="3" id="KW-0731">Sigma factor</keyword>
<sequence length="184" mass="20054">MSDEALLAGLAARDPEIAAVFVRRFRAGIWGAAASVLHNPPLAEDVVQQTFEQALRHAHGYDPRRGSVRRWINVIAHNLAVDIVRSRRWSVPVDPEVLAVLGDSLTESSEEQALARESARLCRAAVAALPHEQRRALVMAGLYRMTAREVSESERIPLGTAKTRIRLAMGKVRAVLVGQGVGPG</sequence>
<dbReference type="Proteomes" id="UP000249340">
    <property type="component" value="Chromosome"/>
</dbReference>
<reference evidence="8" key="1">
    <citation type="submission" date="2018-07" db="EMBL/GenBank/DDBJ databases">
        <title>Streptacidiphilus bronchialis DSM 106435 chromosome.</title>
        <authorList>
            <person name="Batra D."/>
            <person name="Gulvik C.A."/>
        </authorList>
    </citation>
    <scope>NUCLEOTIDE SEQUENCE [LARGE SCALE GENOMIC DNA]</scope>
    <source>
        <strain evidence="8">DSM 106435</strain>
    </source>
</reference>
<evidence type="ECO:0000256" key="1">
    <source>
        <dbReference type="ARBA" id="ARBA00010641"/>
    </source>
</evidence>
<evidence type="ECO:0000256" key="3">
    <source>
        <dbReference type="ARBA" id="ARBA00023082"/>
    </source>
</evidence>
<gene>
    <name evidence="7" type="ORF">C7M71_001815</name>
</gene>
<dbReference type="Gene3D" id="1.10.1740.10">
    <property type="match status" value="1"/>
</dbReference>
<dbReference type="OrthoDB" id="9784272at2"/>
<dbReference type="KEGG" id="stri:C7M71_001815"/>
<evidence type="ECO:0000259" key="5">
    <source>
        <dbReference type="Pfam" id="PF04542"/>
    </source>
</evidence>
<evidence type="ECO:0000259" key="6">
    <source>
        <dbReference type="Pfam" id="PF08281"/>
    </source>
</evidence>
<dbReference type="SUPFAM" id="SSF88659">
    <property type="entry name" value="Sigma3 and sigma4 domains of RNA polymerase sigma factors"/>
    <property type="match status" value="1"/>
</dbReference>
<dbReference type="AlphaFoldDB" id="A0A345T528"/>
<dbReference type="Gene3D" id="1.10.10.10">
    <property type="entry name" value="Winged helix-like DNA-binding domain superfamily/Winged helix DNA-binding domain"/>
    <property type="match status" value="1"/>
</dbReference>
<feature type="domain" description="RNA polymerase sigma-70 region 2" evidence="5">
    <location>
        <begin position="22"/>
        <end position="89"/>
    </location>
</feature>